<feature type="domain" description="HTH cro/C1-type" evidence="1">
    <location>
        <begin position="15"/>
        <end position="68"/>
    </location>
</feature>
<dbReference type="Proteomes" id="UP001551658">
    <property type="component" value="Unassembled WGS sequence"/>
</dbReference>
<accession>A0ABV3FHK4</accession>
<protein>
    <submittedName>
        <fullName evidence="2">DUF5753 domain-containing protein</fullName>
    </submittedName>
</protein>
<dbReference type="InterPro" id="IPR010982">
    <property type="entry name" value="Lambda_DNA-bd_dom_sf"/>
</dbReference>
<dbReference type="PROSITE" id="PS50943">
    <property type="entry name" value="HTH_CROC1"/>
    <property type="match status" value="1"/>
</dbReference>
<evidence type="ECO:0000313" key="2">
    <source>
        <dbReference type="EMBL" id="MEV0367156.1"/>
    </source>
</evidence>
<dbReference type="InterPro" id="IPR043917">
    <property type="entry name" value="DUF5753"/>
</dbReference>
<keyword evidence="3" id="KW-1185">Reference proteome</keyword>
<dbReference type="Gene3D" id="1.10.260.40">
    <property type="entry name" value="lambda repressor-like DNA-binding domains"/>
    <property type="match status" value="1"/>
</dbReference>
<dbReference type="InterPro" id="IPR001387">
    <property type="entry name" value="Cro/C1-type_HTH"/>
</dbReference>
<name>A0ABV3FHK4_9NOCA</name>
<evidence type="ECO:0000259" key="1">
    <source>
        <dbReference type="PROSITE" id="PS50943"/>
    </source>
</evidence>
<dbReference type="Pfam" id="PF13560">
    <property type="entry name" value="HTH_31"/>
    <property type="match status" value="1"/>
</dbReference>
<proteinExistence type="predicted"/>
<gene>
    <name evidence="2" type="ORF">AB0H72_31150</name>
</gene>
<reference evidence="2 3" key="1">
    <citation type="submission" date="2024-06" db="EMBL/GenBank/DDBJ databases">
        <title>The Natural Products Discovery Center: Release of the First 8490 Sequenced Strains for Exploring Actinobacteria Biosynthetic Diversity.</title>
        <authorList>
            <person name="Kalkreuter E."/>
            <person name="Kautsar S.A."/>
            <person name="Yang D."/>
            <person name="Bader C.D."/>
            <person name="Teijaro C.N."/>
            <person name="Fluegel L."/>
            <person name="Davis C.M."/>
            <person name="Simpson J.R."/>
            <person name="Lauterbach L."/>
            <person name="Steele A.D."/>
            <person name="Gui C."/>
            <person name="Meng S."/>
            <person name="Li G."/>
            <person name="Viehrig K."/>
            <person name="Ye F."/>
            <person name="Su P."/>
            <person name="Kiefer A.F."/>
            <person name="Nichols A."/>
            <person name="Cepeda A.J."/>
            <person name="Yan W."/>
            <person name="Fan B."/>
            <person name="Jiang Y."/>
            <person name="Adhikari A."/>
            <person name="Zheng C.-J."/>
            <person name="Schuster L."/>
            <person name="Cowan T.M."/>
            <person name="Smanski M.J."/>
            <person name="Chevrette M.G."/>
            <person name="De Carvalho L.P.S."/>
            <person name="Shen B."/>
        </authorList>
    </citation>
    <scope>NUCLEOTIDE SEQUENCE [LARGE SCALE GENOMIC DNA]</scope>
    <source>
        <strain evidence="2 3">NPDC050671</strain>
    </source>
</reference>
<dbReference type="Pfam" id="PF19054">
    <property type="entry name" value="DUF5753"/>
    <property type="match status" value="1"/>
</dbReference>
<comment type="caution">
    <text evidence="2">The sequence shown here is derived from an EMBL/GenBank/DDBJ whole genome shotgun (WGS) entry which is preliminary data.</text>
</comment>
<evidence type="ECO:0000313" key="3">
    <source>
        <dbReference type="Proteomes" id="UP001551658"/>
    </source>
</evidence>
<dbReference type="SMART" id="SM00530">
    <property type="entry name" value="HTH_XRE"/>
    <property type="match status" value="1"/>
</dbReference>
<organism evidence="2 3">
    <name type="scientific">Nocardia fusca</name>
    <dbReference type="NCBI Taxonomy" id="941183"/>
    <lineage>
        <taxon>Bacteria</taxon>
        <taxon>Bacillati</taxon>
        <taxon>Actinomycetota</taxon>
        <taxon>Actinomycetes</taxon>
        <taxon>Mycobacteriales</taxon>
        <taxon>Nocardiaceae</taxon>
        <taxon>Nocardia</taxon>
    </lineage>
</organism>
<sequence length="282" mass="31750">MNEVHDAREALGARLRELRRRAGLTNRRLAQLCGWHESKVSKIEFARIRPSDDDIRAYCRHCDAEDQLPDLLATSNTIEVAYLEWRKILGTGLGRRQQKSLKLEAGAAHIRDFQPQIVPGLLQTAEYAAAKLRRGIEFHRVTDDVENAVSKRMERQRILYQRDHLFHFLIAEQALYTTVGDDAVMIGQLDRLSSLIGMPRVTIGIVPFTAEALVVSTNFAMFDNRLVMVEGTAAELTITQPREIDVYGRAFDILARQSETGEGARALIKAAVRRRTVPSGSS</sequence>
<dbReference type="SUPFAM" id="SSF47413">
    <property type="entry name" value="lambda repressor-like DNA-binding domains"/>
    <property type="match status" value="1"/>
</dbReference>
<dbReference type="RefSeq" id="WP_357986284.1">
    <property type="nucleotide sequence ID" value="NZ_JBFAIH010000025.1"/>
</dbReference>
<dbReference type="EMBL" id="JBFAIH010000025">
    <property type="protein sequence ID" value="MEV0367156.1"/>
    <property type="molecule type" value="Genomic_DNA"/>
</dbReference>